<evidence type="ECO:0000313" key="1">
    <source>
        <dbReference type="EMBL" id="KAK7151085.1"/>
    </source>
</evidence>
<dbReference type="EMBL" id="JAYKXH010000012">
    <property type="protein sequence ID" value="KAK7151085.1"/>
    <property type="molecule type" value="Genomic_DNA"/>
</dbReference>
<name>A0AAN9CVC8_9TELE</name>
<proteinExistence type="predicted"/>
<keyword evidence="2" id="KW-1185">Reference proteome</keyword>
<comment type="caution">
    <text evidence="1">The sequence shown here is derived from an EMBL/GenBank/DDBJ whole genome shotgun (WGS) entry which is preliminary data.</text>
</comment>
<protein>
    <submittedName>
        <fullName evidence="1">Uncharacterized protein</fullName>
    </submittedName>
</protein>
<evidence type="ECO:0000313" key="2">
    <source>
        <dbReference type="Proteomes" id="UP001364617"/>
    </source>
</evidence>
<dbReference type="AlphaFoldDB" id="A0AAN9CVC8"/>
<sequence>MHISSGEARGTELLKCSLGRARDMAKEAERFCTQSCQQVHHLRANFLDADLMLCVSGDSSELHWDAEQSSNTCL</sequence>
<reference evidence="1 2" key="1">
    <citation type="submission" date="2024-02" db="EMBL/GenBank/DDBJ databases">
        <title>Chromosome-level genome assembly of the Eurasian Minnow (Phoxinus phoxinus).</title>
        <authorList>
            <person name="Oriowo T.O."/>
            <person name="Martin S."/>
            <person name="Stange M."/>
            <person name="Chrysostomakis Y."/>
            <person name="Brown T."/>
            <person name="Winkler S."/>
            <person name="Kukowka S."/>
            <person name="Myers E.W."/>
            <person name="Bohne A."/>
        </authorList>
    </citation>
    <scope>NUCLEOTIDE SEQUENCE [LARGE SCALE GENOMIC DNA]</scope>
    <source>
        <strain evidence="1">ZFMK-TIS-60720</strain>
        <tissue evidence="1">Whole Organism</tissue>
    </source>
</reference>
<organism evidence="1 2">
    <name type="scientific">Phoxinus phoxinus</name>
    <name type="common">Eurasian minnow</name>
    <dbReference type="NCBI Taxonomy" id="58324"/>
    <lineage>
        <taxon>Eukaryota</taxon>
        <taxon>Metazoa</taxon>
        <taxon>Chordata</taxon>
        <taxon>Craniata</taxon>
        <taxon>Vertebrata</taxon>
        <taxon>Euteleostomi</taxon>
        <taxon>Actinopterygii</taxon>
        <taxon>Neopterygii</taxon>
        <taxon>Teleostei</taxon>
        <taxon>Ostariophysi</taxon>
        <taxon>Cypriniformes</taxon>
        <taxon>Leuciscidae</taxon>
        <taxon>Phoxininae</taxon>
        <taxon>Phoxinus</taxon>
    </lineage>
</organism>
<gene>
    <name evidence="1" type="ORF">R3I93_012124</name>
</gene>
<accession>A0AAN9CVC8</accession>
<dbReference type="Proteomes" id="UP001364617">
    <property type="component" value="Unassembled WGS sequence"/>
</dbReference>